<dbReference type="AlphaFoldDB" id="A0A432WBU8"/>
<dbReference type="Pfam" id="PF04365">
    <property type="entry name" value="BrnT_toxin"/>
    <property type="match status" value="1"/>
</dbReference>
<comment type="caution">
    <text evidence="1">The sequence shown here is derived from an EMBL/GenBank/DDBJ whole genome shotgun (WGS) entry which is preliminary data.</text>
</comment>
<protein>
    <submittedName>
        <fullName evidence="1">Toxin</fullName>
    </submittedName>
</protein>
<dbReference type="InterPro" id="IPR007460">
    <property type="entry name" value="BrnT_toxin"/>
</dbReference>
<dbReference type="EMBL" id="PIPO01000007">
    <property type="protein sequence ID" value="RUO29551.1"/>
    <property type="molecule type" value="Genomic_DNA"/>
</dbReference>
<keyword evidence="2" id="KW-1185">Reference proteome</keyword>
<evidence type="ECO:0000313" key="1">
    <source>
        <dbReference type="EMBL" id="RUO29551.1"/>
    </source>
</evidence>
<gene>
    <name evidence="1" type="ORF">CWE14_13900</name>
</gene>
<organism evidence="1 2">
    <name type="scientific">Aliidiomarina soli</name>
    <dbReference type="NCBI Taxonomy" id="1928574"/>
    <lineage>
        <taxon>Bacteria</taxon>
        <taxon>Pseudomonadati</taxon>
        <taxon>Pseudomonadota</taxon>
        <taxon>Gammaproteobacteria</taxon>
        <taxon>Alteromonadales</taxon>
        <taxon>Idiomarinaceae</taxon>
        <taxon>Aliidiomarina</taxon>
    </lineage>
</organism>
<name>A0A432WBU8_9GAMM</name>
<sequence>MNVFEFDDKKSQANRYKHGIDFHDAQALWEDQDLLEVRAKSSDEPRYLVIGLIGMKHWSAVITYRGEKIRLISVRRSRKREVELYES</sequence>
<proteinExistence type="predicted"/>
<accession>A0A432WBU8</accession>
<reference evidence="1 2" key="1">
    <citation type="journal article" date="2011" name="Front. Microbiol.">
        <title>Genomic signatures of strain selection and enhancement in Bacillus atrophaeus var. globigii, a historical biowarfare simulant.</title>
        <authorList>
            <person name="Gibbons H.S."/>
            <person name="Broomall S.M."/>
            <person name="McNew L.A."/>
            <person name="Daligault H."/>
            <person name="Chapman C."/>
            <person name="Bruce D."/>
            <person name="Karavis M."/>
            <person name="Krepps M."/>
            <person name="McGregor P.A."/>
            <person name="Hong C."/>
            <person name="Park K.H."/>
            <person name="Akmal A."/>
            <person name="Feldman A."/>
            <person name="Lin J.S."/>
            <person name="Chang W.E."/>
            <person name="Higgs B.W."/>
            <person name="Demirev P."/>
            <person name="Lindquist J."/>
            <person name="Liem A."/>
            <person name="Fochler E."/>
            <person name="Read T.D."/>
            <person name="Tapia R."/>
            <person name="Johnson S."/>
            <person name="Bishop-Lilly K.A."/>
            <person name="Detter C."/>
            <person name="Han C."/>
            <person name="Sozhamannan S."/>
            <person name="Rosenzweig C.N."/>
            <person name="Skowronski E.W."/>
        </authorList>
    </citation>
    <scope>NUCLEOTIDE SEQUENCE [LARGE SCALE GENOMIC DNA]</scope>
    <source>
        <strain evidence="1 2">Y4G10-17</strain>
    </source>
</reference>
<dbReference type="RefSeq" id="WP_126799925.1">
    <property type="nucleotide sequence ID" value="NZ_PIPO01000007.1"/>
</dbReference>
<evidence type="ECO:0000313" key="2">
    <source>
        <dbReference type="Proteomes" id="UP000287823"/>
    </source>
</evidence>
<dbReference type="Gene3D" id="3.10.450.530">
    <property type="entry name" value="Ribonuclease toxin, BrnT, of type II toxin-antitoxin system"/>
    <property type="match status" value="1"/>
</dbReference>
<dbReference type="Proteomes" id="UP000287823">
    <property type="component" value="Unassembled WGS sequence"/>
</dbReference>
<dbReference type="InterPro" id="IPR038573">
    <property type="entry name" value="BrnT_sf"/>
</dbReference>